<comment type="caution">
    <text evidence="1">The sequence shown here is derived from an EMBL/GenBank/DDBJ whole genome shotgun (WGS) entry which is preliminary data.</text>
</comment>
<name>X1BDB1_9ZZZZ</name>
<sequence length="50" mass="5794">MKTKSTFIKSSEYFKNLLIKQASDKGMSITEYIEMLVYQDTNKEVINNGL</sequence>
<reference evidence="1" key="1">
    <citation type="journal article" date="2014" name="Front. Microbiol.">
        <title>High frequency of phylogenetically diverse reductive dehalogenase-homologous genes in deep subseafloor sedimentary metagenomes.</title>
        <authorList>
            <person name="Kawai M."/>
            <person name="Futagami T."/>
            <person name="Toyoda A."/>
            <person name="Takaki Y."/>
            <person name="Nishi S."/>
            <person name="Hori S."/>
            <person name="Arai W."/>
            <person name="Tsubouchi T."/>
            <person name="Morono Y."/>
            <person name="Uchiyama I."/>
            <person name="Ito T."/>
            <person name="Fujiyama A."/>
            <person name="Inagaki F."/>
            <person name="Takami H."/>
        </authorList>
    </citation>
    <scope>NUCLEOTIDE SEQUENCE</scope>
    <source>
        <strain evidence="1">Expedition CK06-06</strain>
    </source>
</reference>
<proteinExistence type="predicted"/>
<evidence type="ECO:0000313" key="1">
    <source>
        <dbReference type="EMBL" id="GAG69956.1"/>
    </source>
</evidence>
<dbReference type="EMBL" id="BART01005759">
    <property type="protein sequence ID" value="GAG69956.1"/>
    <property type="molecule type" value="Genomic_DNA"/>
</dbReference>
<gene>
    <name evidence="1" type="ORF">S01H4_13044</name>
</gene>
<accession>X1BDB1</accession>
<organism evidence="1">
    <name type="scientific">marine sediment metagenome</name>
    <dbReference type="NCBI Taxonomy" id="412755"/>
    <lineage>
        <taxon>unclassified sequences</taxon>
        <taxon>metagenomes</taxon>
        <taxon>ecological metagenomes</taxon>
    </lineage>
</organism>
<protein>
    <recommendedName>
        <fullName evidence="2">Ribbon-helix-helix protein CopG domain-containing protein</fullName>
    </recommendedName>
</protein>
<dbReference type="AlphaFoldDB" id="X1BDB1"/>
<evidence type="ECO:0008006" key="2">
    <source>
        <dbReference type="Google" id="ProtNLM"/>
    </source>
</evidence>